<feature type="transmembrane region" description="Helical" evidence="10">
    <location>
        <begin position="31"/>
        <end position="56"/>
    </location>
</feature>
<dbReference type="GO" id="GO:0030322">
    <property type="term" value="P:stabilization of membrane potential"/>
    <property type="evidence" value="ECO:0007669"/>
    <property type="project" value="TreeGrafter"/>
</dbReference>
<dbReference type="Gene3D" id="1.10.287.70">
    <property type="match status" value="1"/>
</dbReference>
<dbReference type="GeneID" id="108677541"/>
<feature type="transmembrane region" description="Helical" evidence="10">
    <location>
        <begin position="212"/>
        <end position="233"/>
    </location>
</feature>
<dbReference type="OMA" id="LCRPRNC"/>
<evidence type="ECO:0000256" key="10">
    <source>
        <dbReference type="SAM" id="Phobius"/>
    </source>
</evidence>
<gene>
    <name evidence="13" type="primary">LOC108677541</name>
</gene>
<evidence type="ECO:0000256" key="5">
    <source>
        <dbReference type="ARBA" id="ARBA00023065"/>
    </source>
</evidence>
<dbReference type="OrthoDB" id="297496at2759"/>
<feature type="transmembrane region" description="Helical" evidence="10">
    <location>
        <begin position="404"/>
        <end position="426"/>
    </location>
</feature>
<keyword evidence="4 10" id="KW-1133">Transmembrane helix</keyword>
<comment type="subcellular location">
    <subcellularLocation>
        <location evidence="1">Membrane</location>
        <topology evidence="1">Multi-pass membrane protein</topology>
    </subcellularLocation>
</comment>
<evidence type="ECO:0000256" key="7">
    <source>
        <dbReference type="ARBA" id="ARBA00023303"/>
    </source>
</evidence>
<evidence type="ECO:0000256" key="8">
    <source>
        <dbReference type="RuleBase" id="RU003857"/>
    </source>
</evidence>
<dbReference type="GO" id="GO:0015271">
    <property type="term" value="F:outward rectifier potassium channel activity"/>
    <property type="evidence" value="ECO:0007669"/>
    <property type="project" value="TreeGrafter"/>
</dbReference>
<feature type="region of interest" description="Disordered" evidence="9">
    <location>
        <begin position="69"/>
        <end position="124"/>
    </location>
</feature>
<dbReference type="InterPro" id="IPR013099">
    <property type="entry name" value="K_chnl_dom"/>
</dbReference>
<keyword evidence="5 8" id="KW-0406">Ion transport</keyword>
<dbReference type="SUPFAM" id="SSF81324">
    <property type="entry name" value="Voltage-gated potassium channels"/>
    <property type="match status" value="2"/>
</dbReference>
<feature type="compositionally biased region" description="Polar residues" evidence="9">
    <location>
        <begin position="77"/>
        <end position="99"/>
    </location>
</feature>
<evidence type="ECO:0000259" key="11">
    <source>
        <dbReference type="Pfam" id="PF07885"/>
    </source>
</evidence>
<dbReference type="GO" id="GO:0022841">
    <property type="term" value="F:potassium ion leak channel activity"/>
    <property type="evidence" value="ECO:0007669"/>
    <property type="project" value="TreeGrafter"/>
</dbReference>
<accession>A0A8B7P543</accession>
<feature type="domain" description="Potassium channel" evidence="11">
    <location>
        <begin position="353"/>
        <end position="434"/>
    </location>
</feature>
<keyword evidence="3 8" id="KW-0812">Transmembrane</keyword>
<dbReference type="PANTHER" id="PTHR11003">
    <property type="entry name" value="POTASSIUM CHANNEL, SUBFAMILY K"/>
    <property type="match status" value="1"/>
</dbReference>
<dbReference type="PANTHER" id="PTHR11003:SF325">
    <property type="entry name" value="POTASSIUM CHANNEL DOMAIN-CONTAINING PROTEIN"/>
    <property type="match status" value="1"/>
</dbReference>
<protein>
    <submittedName>
        <fullName evidence="13">TWiK family of potassium channels protein 12</fullName>
    </submittedName>
</protein>
<keyword evidence="2 8" id="KW-0813">Transport</keyword>
<evidence type="ECO:0000256" key="1">
    <source>
        <dbReference type="ARBA" id="ARBA00004141"/>
    </source>
</evidence>
<dbReference type="GO" id="GO:0005886">
    <property type="term" value="C:plasma membrane"/>
    <property type="evidence" value="ECO:0007669"/>
    <property type="project" value="TreeGrafter"/>
</dbReference>
<dbReference type="Proteomes" id="UP000694843">
    <property type="component" value="Unplaced"/>
</dbReference>
<evidence type="ECO:0000313" key="13">
    <source>
        <dbReference type="RefSeq" id="XP_018021259.1"/>
    </source>
</evidence>
<evidence type="ECO:0000256" key="3">
    <source>
        <dbReference type="ARBA" id="ARBA00022692"/>
    </source>
</evidence>
<evidence type="ECO:0000313" key="12">
    <source>
        <dbReference type="Proteomes" id="UP000694843"/>
    </source>
</evidence>
<evidence type="ECO:0000256" key="6">
    <source>
        <dbReference type="ARBA" id="ARBA00023136"/>
    </source>
</evidence>
<evidence type="ECO:0000256" key="4">
    <source>
        <dbReference type="ARBA" id="ARBA00022989"/>
    </source>
</evidence>
<evidence type="ECO:0000256" key="2">
    <source>
        <dbReference type="ARBA" id="ARBA00022448"/>
    </source>
</evidence>
<evidence type="ECO:0000256" key="9">
    <source>
        <dbReference type="SAM" id="MobiDB-lite"/>
    </source>
</evidence>
<dbReference type="KEGG" id="hazt:108677541"/>
<proteinExistence type="inferred from homology"/>
<dbReference type="AlphaFoldDB" id="A0A8B7P543"/>
<feature type="transmembrane region" description="Helical" evidence="10">
    <location>
        <begin position="373"/>
        <end position="392"/>
    </location>
</feature>
<dbReference type="RefSeq" id="XP_018021259.1">
    <property type="nucleotide sequence ID" value="XM_018165770.2"/>
</dbReference>
<feature type="transmembrane region" description="Helical" evidence="10">
    <location>
        <begin position="245"/>
        <end position="266"/>
    </location>
</feature>
<dbReference type="Pfam" id="PF07885">
    <property type="entry name" value="Ion_trans_2"/>
    <property type="match status" value="2"/>
</dbReference>
<name>A0A8B7P543_HYAAZ</name>
<organism evidence="12 13">
    <name type="scientific">Hyalella azteca</name>
    <name type="common">Amphipod</name>
    <dbReference type="NCBI Taxonomy" id="294128"/>
    <lineage>
        <taxon>Eukaryota</taxon>
        <taxon>Metazoa</taxon>
        <taxon>Ecdysozoa</taxon>
        <taxon>Arthropoda</taxon>
        <taxon>Crustacea</taxon>
        <taxon>Multicrustacea</taxon>
        <taxon>Malacostraca</taxon>
        <taxon>Eumalacostraca</taxon>
        <taxon>Peracarida</taxon>
        <taxon>Amphipoda</taxon>
        <taxon>Senticaudata</taxon>
        <taxon>Talitrida</taxon>
        <taxon>Talitroidea</taxon>
        <taxon>Hyalellidae</taxon>
        <taxon>Hyalella</taxon>
    </lineage>
</organism>
<keyword evidence="7 8" id="KW-0407">Ion channel</keyword>
<feature type="domain" description="Potassium channel" evidence="11">
    <location>
        <begin position="210"/>
        <end position="267"/>
    </location>
</feature>
<feature type="compositionally biased region" description="Polar residues" evidence="9">
    <location>
        <begin position="109"/>
        <end position="123"/>
    </location>
</feature>
<keyword evidence="6 10" id="KW-0472">Membrane</keyword>
<sequence length="464" mass="50835">MMESSTTSSSVALSGSRQDGHRRSAKCCTKFVSLLCSNLGVCFLVLVYTALGAILFTSLEGQNMSHHRTLPVEHSTPDTNNPLDSQNSNTPISQSSETQHIPPHEADQPQENIRKSNQVSPETQAEVAAVISGGEFDTQILRHQTVERLWSITESLNILYRENWTRVVEKELRRYSEELLTSLIRQHNLADEAAASRKRHQDDSQPPHLEQWTFAGSFLYSLTVITTIGYGAVAPQTAVGRVASIIYALLGIPLMLLYLSSVGDLLSRCLKFLWSRVCRCRSSKPRAKLATNQPPVGLSAPYSSVQGGYKVTPPVGLSAPYSSVQGGYKNGGCPPDCNNPEHVPIPVTLCFVIMIIYICGGAAIFARTQNWSYLNSLYFCFGALTTIGFGDLMPTKNPQDSADAQLQLIGVSIYLLIGMALIATCFNLMQEQVTSRGGNSVITRKLSGLVTSQAPHHRFHLDDT</sequence>
<dbReference type="PRINTS" id="PR01333">
    <property type="entry name" value="2POREKCHANEL"/>
</dbReference>
<comment type="similarity">
    <text evidence="8">Belongs to the two pore domain potassium channel (TC 1.A.1.8) family.</text>
</comment>
<reference evidence="13" key="1">
    <citation type="submission" date="2025-08" db="UniProtKB">
        <authorList>
            <consortium name="RefSeq"/>
        </authorList>
    </citation>
    <scope>IDENTIFICATION</scope>
    <source>
        <tissue evidence="13">Whole organism</tissue>
    </source>
</reference>
<dbReference type="InterPro" id="IPR003280">
    <property type="entry name" value="2pore_dom_K_chnl"/>
</dbReference>
<keyword evidence="12" id="KW-1185">Reference proteome</keyword>
<feature type="transmembrane region" description="Helical" evidence="10">
    <location>
        <begin position="345"/>
        <end position="366"/>
    </location>
</feature>